<dbReference type="Pfam" id="PF01728">
    <property type="entry name" value="FtsJ"/>
    <property type="match status" value="1"/>
</dbReference>
<comment type="similarity">
    <text evidence="2">Belongs to the TlyA family.</text>
</comment>
<dbReference type="SMART" id="SM00363">
    <property type="entry name" value="S4"/>
    <property type="match status" value="1"/>
</dbReference>
<dbReference type="InterPro" id="IPR029063">
    <property type="entry name" value="SAM-dependent_MTases_sf"/>
</dbReference>
<dbReference type="InterPro" id="IPR002877">
    <property type="entry name" value="RNA_MeTrfase_FtsJ_dom"/>
</dbReference>
<dbReference type="InterPro" id="IPR036986">
    <property type="entry name" value="S4_RNA-bd_sf"/>
</dbReference>
<comment type="caution">
    <text evidence="5">The sequence shown here is derived from an EMBL/GenBank/DDBJ whole genome shotgun (WGS) entry which is preliminary data.</text>
</comment>
<dbReference type="Gene3D" id="3.10.290.10">
    <property type="entry name" value="RNA-binding S4 domain"/>
    <property type="match status" value="1"/>
</dbReference>
<dbReference type="NCBIfam" id="TIGR00478">
    <property type="entry name" value="tly"/>
    <property type="match status" value="1"/>
</dbReference>
<evidence type="ECO:0000259" key="4">
    <source>
        <dbReference type="SMART" id="SM00363"/>
    </source>
</evidence>
<dbReference type="CDD" id="cd02440">
    <property type="entry name" value="AdoMet_MTases"/>
    <property type="match status" value="1"/>
</dbReference>
<dbReference type="Gene3D" id="3.40.50.150">
    <property type="entry name" value="Vaccinia Virus protein VP39"/>
    <property type="match status" value="1"/>
</dbReference>
<dbReference type="Proteomes" id="UP001151002">
    <property type="component" value="Unassembled WGS sequence"/>
</dbReference>
<evidence type="ECO:0000313" key="6">
    <source>
        <dbReference type="Proteomes" id="UP001151002"/>
    </source>
</evidence>
<evidence type="ECO:0000256" key="3">
    <source>
        <dbReference type="PROSITE-ProRule" id="PRU00182"/>
    </source>
</evidence>
<dbReference type="PANTHER" id="PTHR32319">
    <property type="entry name" value="BACTERIAL HEMOLYSIN-LIKE PROTEIN"/>
    <property type="match status" value="1"/>
</dbReference>
<dbReference type="InterPro" id="IPR002942">
    <property type="entry name" value="S4_RNA-bd"/>
</dbReference>
<dbReference type="PIRSF" id="PIRSF005578">
    <property type="entry name" value="TlyA"/>
    <property type="match status" value="1"/>
</dbReference>
<keyword evidence="5" id="KW-0489">Methyltransferase</keyword>
<dbReference type="GO" id="GO:0032259">
    <property type="term" value="P:methylation"/>
    <property type="evidence" value="ECO:0007669"/>
    <property type="project" value="UniProtKB-KW"/>
</dbReference>
<feature type="domain" description="RNA-binding S4" evidence="4">
    <location>
        <begin position="4"/>
        <end position="71"/>
    </location>
</feature>
<dbReference type="InterPro" id="IPR004538">
    <property type="entry name" value="Hemolysin_A/TlyA"/>
</dbReference>
<dbReference type="SUPFAM" id="SSF53335">
    <property type="entry name" value="S-adenosyl-L-methionine-dependent methyltransferases"/>
    <property type="match status" value="1"/>
</dbReference>
<dbReference type="SUPFAM" id="SSF55174">
    <property type="entry name" value="Alpha-L RNA-binding motif"/>
    <property type="match status" value="1"/>
</dbReference>
<evidence type="ECO:0000256" key="1">
    <source>
        <dbReference type="ARBA" id="ARBA00022884"/>
    </source>
</evidence>
<dbReference type="EMBL" id="JAPNTZ010000003">
    <property type="protein sequence ID" value="MCY1137952.1"/>
    <property type="molecule type" value="Genomic_DNA"/>
</dbReference>
<evidence type="ECO:0000256" key="2">
    <source>
        <dbReference type="ARBA" id="ARBA00029460"/>
    </source>
</evidence>
<dbReference type="PROSITE" id="PS50889">
    <property type="entry name" value="S4"/>
    <property type="match status" value="1"/>
</dbReference>
<keyword evidence="5" id="KW-0808">Transferase</keyword>
<organism evidence="5 6">
    <name type="scientific">Paractinoplanes pyxinae</name>
    <dbReference type="NCBI Taxonomy" id="2997416"/>
    <lineage>
        <taxon>Bacteria</taxon>
        <taxon>Bacillati</taxon>
        <taxon>Actinomycetota</taxon>
        <taxon>Actinomycetes</taxon>
        <taxon>Micromonosporales</taxon>
        <taxon>Micromonosporaceae</taxon>
        <taxon>Paractinoplanes</taxon>
    </lineage>
</organism>
<proteinExistence type="inferred from homology"/>
<gene>
    <name evidence="5" type="ORF">OWR29_08075</name>
</gene>
<dbReference type="GO" id="GO:0008168">
    <property type="term" value="F:methyltransferase activity"/>
    <property type="evidence" value="ECO:0007669"/>
    <property type="project" value="UniProtKB-KW"/>
</dbReference>
<sequence>MKRARLDAELVRRKLARSREQAAALVEAGRVQVRGTVARKVAAMVDPADPILVTGEDPATEYVSRGGHKLAGALAAFGPRGLAVEGRRCLDAGASTGGFTDVLLRAGARQVVAVDVGYGQLAWPIRTDDRVVVFERTNVRAITPESIGGLVDLTVADLSFISLRLVLPALAGCTATDGDLALMVKPQFEVGKDRVGAGGVVRDWQLRAEAVLDVAAAASELGLGVAGVTASPLPGPSGNVEFFVWFRRDAAPADRAEIEEVVAAGPVGKVASAGPESPLEDT</sequence>
<reference evidence="5" key="1">
    <citation type="submission" date="2022-11" db="EMBL/GenBank/DDBJ databases">
        <authorList>
            <person name="Somphong A."/>
            <person name="Phongsopitanun W."/>
        </authorList>
    </citation>
    <scope>NUCLEOTIDE SEQUENCE</scope>
    <source>
        <strain evidence="5">Pm04-4</strain>
    </source>
</reference>
<evidence type="ECO:0000313" key="5">
    <source>
        <dbReference type="EMBL" id="MCY1137952.1"/>
    </source>
</evidence>
<name>A0ABT4AVS0_9ACTN</name>
<dbReference type="CDD" id="cd00165">
    <property type="entry name" value="S4"/>
    <property type="match status" value="1"/>
</dbReference>
<dbReference type="InterPro" id="IPR047048">
    <property type="entry name" value="TlyA"/>
</dbReference>
<keyword evidence="1 3" id="KW-0694">RNA-binding</keyword>
<protein>
    <submittedName>
        <fullName evidence="5">TlyA family RNA methyltransferase</fullName>
    </submittedName>
</protein>
<accession>A0ABT4AVS0</accession>
<dbReference type="PANTHER" id="PTHR32319:SF0">
    <property type="entry name" value="BACTERIAL HEMOLYSIN-LIKE PROTEIN"/>
    <property type="match status" value="1"/>
</dbReference>
<keyword evidence="6" id="KW-1185">Reference proteome</keyword>
<dbReference type="Pfam" id="PF01479">
    <property type="entry name" value="S4"/>
    <property type="match status" value="1"/>
</dbReference>
<dbReference type="RefSeq" id="WP_267561925.1">
    <property type="nucleotide sequence ID" value="NZ_JAPNTZ010000003.1"/>
</dbReference>